<evidence type="ECO:0000313" key="2">
    <source>
        <dbReference type="EMBL" id="KAJ1179315.1"/>
    </source>
</evidence>
<protein>
    <submittedName>
        <fullName evidence="2">Uncharacterized protein</fullName>
    </submittedName>
</protein>
<organism evidence="2 3">
    <name type="scientific">Pleurodeles waltl</name>
    <name type="common">Iberian ribbed newt</name>
    <dbReference type="NCBI Taxonomy" id="8319"/>
    <lineage>
        <taxon>Eukaryota</taxon>
        <taxon>Metazoa</taxon>
        <taxon>Chordata</taxon>
        <taxon>Craniata</taxon>
        <taxon>Vertebrata</taxon>
        <taxon>Euteleostomi</taxon>
        <taxon>Amphibia</taxon>
        <taxon>Batrachia</taxon>
        <taxon>Caudata</taxon>
        <taxon>Salamandroidea</taxon>
        <taxon>Salamandridae</taxon>
        <taxon>Pleurodelinae</taxon>
        <taxon>Pleurodeles</taxon>
    </lineage>
</organism>
<gene>
    <name evidence="2" type="ORF">NDU88_004549</name>
</gene>
<feature type="compositionally biased region" description="Polar residues" evidence="1">
    <location>
        <begin position="1"/>
        <end position="27"/>
    </location>
</feature>
<dbReference type="EMBL" id="JANPWB010000006">
    <property type="protein sequence ID" value="KAJ1179315.1"/>
    <property type="molecule type" value="Genomic_DNA"/>
</dbReference>
<feature type="region of interest" description="Disordered" evidence="1">
    <location>
        <begin position="1"/>
        <end position="78"/>
    </location>
</feature>
<dbReference type="AlphaFoldDB" id="A0AAV7TS94"/>
<sequence length="78" mass="8361">QHGGHRQQTGGSQCTAHPITTHQSATFSGAVAPPVKTWQKHPFQTENAYLHTPHEESGQHGTRTPHPPSDCLPAPLPG</sequence>
<accession>A0AAV7TS94</accession>
<dbReference type="Proteomes" id="UP001066276">
    <property type="component" value="Chromosome 3_2"/>
</dbReference>
<keyword evidence="3" id="KW-1185">Reference proteome</keyword>
<name>A0AAV7TS94_PLEWA</name>
<evidence type="ECO:0000256" key="1">
    <source>
        <dbReference type="SAM" id="MobiDB-lite"/>
    </source>
</evidence>
<comment type="caution">
    <text evidence="2">The sequence shown here is derived from an EMBL/GenBank/DDBJ whole genome shotgun (WGS) entry which is preliminary data.</text>
</comment>
<evidence type="ECO:0000313" key="3">
    <source>
        <dbReference type="Proteomes" id="UP001066276"/>
    </source>
</evidence>
<feature type="compositionally biased region" description="Pro residues" evidence="1">
    <location>
        <begin position="65"/>
        <end position="78"/>
    </location>
</feature>
<proteinExistence type="predicted"/>
<feature type="non-terminal residue" evidence="2">
    <location>
        <position position="78"/>
    </location>
</feature>
<feature type="non-terminal residue" evidence="2">
    <location>
        <position position="1"/>
    </location>
</feature>
<reference evidence="2" key="1">
    <citation type="journal article" date="2022" name="bioRxiv">
        <title>Sequencing and chromosome-scale assembly of the giantPleurodeles waltlgenome.</title>
        <authorList>
            <person name="Brown T."/>
            <person name="Elewa A."/>
            <person name="Iarovenko S."/>
            <person name="Subramanian E."/>
            <person name="Araus A.J."/>
            <person name="Petzold A."/>
            <person name="Susuki M."/>
            <person name="Suzuki K.-i.T."/>
            <person name="Hayashi T."/>
            <person name="Toyoda A."/>
            <person name="Oliveira C."/>
            <person name="Osipova E."/>
            <person name="Leigh N.D."/>
            <person name="Simon A."/>
            <person name="Yun M.H."/>
        </authorList>
    </citation>
    <scope>NUCLEOTIDE SEQUENCE</scope>
    <source>
        <strain evidence="2">20211129_DDA</strain>
        <tissue evidence="2">Liver</tissue>
    </source>
</reference>